<accession>A0A1S1HAT7</accession>
<comment type="caution">
    <text evidence="1">The sequence shown here is derived from an EMBL/GenBank/DDBJ whole genome shotgun (WGS) entry which is preliminary data.</text>
</comment>
<evidence type="ECO:0000313" key="1">
    <source>
        <dbReference type="EMBL" id="OHT19339.1"/>
    </source>
</evidence>
<name>A0A1S1HAT7_9SPHN</name>
<evidence type="ECO:0000313" key="2">
    <source>
        <dbReference type="Proteomes" id="UP000179467"/>
    </source>
</evidence>
<dbReference type="SUPFAM" id="SSF54593">
    <property type="entry name" value="Glyoxalase/Bleomycin resistance protein/Dihydroxybiphenyl dioxygenase"/>
    <property type="match status" value="1"/>
</dbReference>
<dbReference type="Proteomes" id="UP000179467">
    <property type="component" value="Unassembled WGS sequence"/>
</dbReference>
<protein>
    <submittedName>
        <fullName evidence="1">Bleomycin resistance protein</fullName>
    </submittedName>
</protein>
<dbReference type="RefSeq" id="WP_070933229.1">
    <property type="nucleotide sequence ID" value="NZ_MIPT01000001.1"/>
</dbReference>
<dbReference type="Gene3D" id="3.10.180.10">
    <property type="entry name" value="2,3-Dihydroxybiphenyl 1,2-Dioxygenase, domain 1"/>
    <property type="match status" value="1"/>
</dbReference>
<dbReference type="EMBL" id="MIPT01000001">
    <property type="protein sequence ID" value="OHT19339.1"/>
    <property type="molecule type" value="Genomic_DNA"/>
</dbReference>
<reference evidence="1 2" key="1">
    <citation type="submission" date="2016-09" db="EMBL/GenBank/DDBJ databases">
        <title>Metabolic pathway, cell adaptation mechanisms and a novel monoxygenase revealed through proteogenomic-transcription analysis of a Sphingomonas haloaromaticamans strain degrading the fungicide ortho-phenylphenol.</title>
        <authorList>
            <person name="Perruchon C."/>
            <person name="Papadopoulou E.S."/>
            <person name="Rousidou C."/>
            <person name="Vasileiadis S."/>
            <person name="Tanou G."/>
            <person name="Amoutzias G."/>
            <person name="Molassiotis A."/>
            <person name="Karpouzas D.G."/>
        </authorList>
    </citation>
    <scope>NUCLEOTIDE SEQUENCE [LARGE SCALE GENOMIC DNA]</scope>
    <source>
        <strain evidence="1 2">P3</strain>
    </source>
</reference>
<dbReference type="InterPro" id="IPR029068">
    <property type="entry name" value="Glyas_Bleomycin-R_OHBP_Dase"/>
</dbReference>
<gene>
    <name evidence="1" type="primary">ble</name>
    <name evidence="1" type="ORF">BHE75_01324</name>
</gene>
<dbReference type="OrthoDB" id="6624781at2"/>
<sequence>MNDRAVPVLPSAGFVRTAKFFRYFGFGIIAQDDHWLRLRNGSVELDFCLKSPDQNAPENPAQRGLCVIRVGDAAAWHDIFAKSRMAWKAFGKPSLTSLSNAAWNVPAFAVTDPDGNLIWIVQDAPPSDPTE</sequence>
<proteinExistence type="predicted"/>
<organism evidence="1 2">
    <name type="scientific">Edaphosphingomonas haloaromaticamans</name>
    <dbReference type="NCBI Taxonomy" id="653954"/>
    <lineage>
        <taxon>Bacteria</taxon>
        <taxon>Pseudomonadati</taxon>
        <taxon>Pseudomonadota</taxon>
        <taxon>Alphaproteobacteria</taxon>
        <taxon>Sphingomonadales</taxon>
        <taxon>Rhizorhabdaceae</taxon>
        <taxon>Edaphosphingomonas</taxon>
    </lineage>
</organism>
<keyword evidence="2" id="KW-1185">Reference proteome</keyword>
<dbReference type="AlphaFoldDB" id="A0A1S1HAT7"/>